<dbReference type="GeneID" id="54410614"/>
<dbReference type="RefSeq" id="XP_033526293.1">
    <property type="nucleotide sequence ID" value="XM_033670182.1"/>
</dbReference>
<dbReference type="PROSITE" id="PS50280">
    <property type="entry name" value="SET"/>
    <property type="match status" value="1"/>
</dbReference>
<dbReference type="SUPFAM" id="SSF82199">
    <property type="entry name" value="SET domain"/>
    <property type="match status" value="1"/>
</dbReference>
<evidence type="ECO:0000313" key="3">
    <source>
        <dbReference type="Proteomes" id="UP000799771"/>
    </source>
</evidence>
<dbReference type="Pfam" id="PF00856">
    <property type="entry name" value="SET"/>
    <property type="match status" value="1"/>
</dbReference>
<feature type="domain" description="SET" evidence="1">
    <location>
        <begin position="277"/>
        <end position="406"/>
    </location>
</feature>
<dbReference type="Gene3D" id="2.170.270.10">
    <property type="entry name" value="SET domain"/>
    <property type="match status" value="1"/>
</dbReference>
<dbReference type="EMBL" id="ML977501">
    <property type="protein sequence ID" value="KAF2131906.1"/>
    <property type="molecule type" value="Genomic_DNA"/>
</dbReference>
<dbReference type="OrthoDB" id="308383at2759"/>
<dbReference type="AlphaFoldDB" id="A0A6A6AK27"/>
<gene>
    <name evidence="2" type="ORF">P153DRAFT_382796</name>
</gene>
<dbReference type="Proteomes" id="UP000799771">
    <property type="component" value="Unassembled WGS sequence"/>
</dbReference>
<keyword evidence="3" id="KW-1185">Reference proteome</keyword>
<protein>
    <recommendedName>
        <fullName evidence="1">SET domain-containing protein</fullName>
    </recommendedName>
</protein>
<proteinExistence type="predicted"/>
<dbReference type="InterPro" id="IPR001214">
    <property type="entry name" value="SET_dom"/>
</dbReference>
<organism evidence="2 3">
    <name type="scientific">Dothidotthia symphoricarpi CBS 119687</name>
    <dbReference type="NCBI Taxonomy" id="1392245"/>
    <lineage>
        <taxon>Eukaryota</taxon>
        <taxon>Fungi</taxon>
        <taxon>Dikarya</taxon>
        <taxon>Ascomycota</taxon>
        <taxon>Pezizomycotina</taxon>
        <taxon>Dothideomycetes</taxon>
        <taxon>Pleosporomycetidae</taxon>
        <taxon>Pleosporales</taxon>
        <taxon>Dothidotthiaceae</taxon>
        <taxon>Dothidotthia</taxon>
    </lineage>
</organism>
<accession>A0A6A6AK27</accession>
<reference evidence="2" key="1">
    <citation type="journal article" date="2020" name="Stud. Mycol.">
        <title>101 Dothideomycetes genomes: a test case for predicting lifestyles and emergence of pathogens.</title>
        <authorList>
            <person name="Haridas S."/>
            <person name="Albert R."/>
            <person name="Binder M."/>
            <person name="Bloem J."/>
            <person name="Labutti K."/>
            <person name="Salamov A."/>
            <person name="Andreopoulos B."/>
            <person name="Baker S."/>
            <person name="Barry K."/>
            <person name="Bills G."/>
            <person name="Bluhm B."/>
            <person name="Cannon C."/>
            <person name="Castanera R."/>
            <person name="Culley D."/>
            <person name="Daum C."/>
            <person name="Ezra D."/>
            <person name="Gonzalez J."/>
            <person name="Henrissat B."/>
            <person name="Kuo A."/>
            <person name="Liang C."/>
            <person name="Lipzen A."/>
            <person name="Lutzoni F."/>
            <person name="Magnuson J."/>
            <person name="Mondo S."/>
            <person name="Nolan M."/>
            <person name="Ohm R."/>
            <person name="Pangilinan J."/>
            <person name="Park H.-J."/>
            <person name="Ramirez L."/>
            <person name="Alfaro M."/>
            <person name="Sun H."/>
            <person name="Tritt A."/>
            <person name="Yoshinaga Y."/>
            <person name="Zwiers L.-H."/>
            <person name="Turgeon B."/>
            <person name="Goodwin S."/>
            <person name="Spatafora J."/>
            <person name="Crous P."/>
            <person name="Grigoriev I."/>
        </authorList>
    </citation>
    <scope>NUCLEOTIDE SEQUENCE</scope>
    <source>
        <strain evidence="2">CBS 119687</strain>
    </source>
</reference>
<sequence length="422" mass="46568">MQELDLQSGLDFSESNANDAAFCLAASVLSKEVFERFLAIISASRDKNTTPAIFPQARPAQAHADAARAAFFENKTKQSTKHVALSTYVSRLSEYHFAKEMVEAKGTRERCSTSFLNQVLGHMGSSQTTDARRSLSSLMARGRKWMVICESPSLSRGLLALIPYASDDTVRKMSLDKVAAFTAYLERQPHTRRLIQKLCGLGTLIERFVCKGELKFQFELDTSIAADQPLSIEMFKQDRYLRENKYSTEHDWAEAPQGWNGTGQWIQPGCQRTRKAAPCAISPTTATVPRKSAQATTAASSIVFQKPIPTAITRSEYIGEFTGELLPVDAAVEYGIVLEICRPDALFAPAVCLLQCGKAGNWTRLVNHSCHPCAEIVTQVISGRVRVMLRALVDIQDGMEITIGYGRDNFKSTNCACAKCAE</sequence>
<evidence type="ECO:0000313" key="2">
    <source>
        <dbReference type="EMBL" id="KAF2131906.1"/>
    </source>
</evidence>
<evidence type="ECO:0000259" key="1">
    <source>
        <dbReference type="PROSITE" id="PS50280"/>
    </source>
</evidence>
<name>A0A6A6AK27_9PLEO</name>
<dbReference type="InterPro" id="IPR046341">
    <property type="entry name" value="SET_dom_sf"/>
</dbReference>